<protein>
    <submittedName>
        <fullName evidence="2">Uncharacterized protein</fullName>
    </submittedName>
</protein>
<keyword evidence="3" id="KW-1185">Reference proteome</keyword>
<dbReference type="eggNOG" id="arCOG09425">
    <property type="taxonomic scope" value="Archaea"/>
</dbReference>
<dbReference type="EMBL" id="CP000968">
    <property type="protein sequence ID" value="ACB07329.1"/>
    <property type="molecule type" value="Genomic_DNA"/>
</dbReference>
<organism evidence="2 3">
    <name type="scientific">Korarchaeum cryptofilum (strain OPF8)</name>
    <dbReference type="NCBI Taxonomy" id="374847"/>
    <lineage>
        <taxon>Archaea</taxon>
        <taxon>Thermoproteota</taxon>
        <taxon>Candidatus Korarchaeia</taxon>
        <taxon>Candidatus Korarchaeales</taxon>
        <taxon>Candidatus Korarchaeaceae</taxon>
        <taxon>Candidatus Korarchaeum</taxon>
    </lineage>
</organism>
<dbReference type="STRING" id="374847.Kcr_0576"/>
<evidence type="ECO:0000313" key="3">
    <source>
        <dbReference type="Proteomes" id="UP000001686"/>
    </source>
</evidence>
<sequence length="159" mass="17149">MIELPQMRPFNAQLFIEESLSKGMSEVRRSRSKGFVGFLFVAFMFLGLGVGILIGEVAPALFVGMGLGFLSMAILDAIIKEPAEEESEYERAVESYVGKGGFLGNIILALLGIGFILGGLSILTGFEIEWRILGGALIILLGIWFIILAMRAIASSKSS</sequence>
<feature type="transmembrane region" description="Helical" evidence="1">
    <location>
        <begin position="100"/>
        <end position="126"/>
    </location>
</feature>
<keyword evidence="1" id="KW-0812">Transmembrane</keyword>
<dbReference type="Proteomes" id="UP000001686">
    <property type="component" value="Chromosome"/>
</dbReference>
<feature type="transmembrane region" description="Helical" evidence="1">
    <location>
        <begin position="34"/>
        <end position="54"/>
    </location>
</feature>
<name>B1L4F0_KORCO</name>
<feature type="transmembrane region" description="Helical" evidence="1">
    <location>
        <begin position="132"/>
        <end position="154"/>
    </location>
</feature>
<feature type="transmembrane region" description="Helical" evidence="1">
    <location>
        <begin position="60"/>
        <end position="79"/>
    </location>
</feature>
<dbReference type="EnsemblBacteria" id="ACB07329">
    <property type="protein sequence ID" value="ACB07329"/>
    <property type="gene ID" value="Kcr_0576"/>
</dbReference>
<dbReference type="KEGG" id="kcr:Kcr_0576"/>
<reference evidence="2 3" key="1">
    <citation type="journal article" date="2008" name="Proc. Natl. Acad. Sci. U.S.A.">
        <title>A korarchaeal genome reveals new insights into the evolution of the Archaea.</title>
        <authorList>
            <person name="Elkins J.G."/>
            <person name="Podar M."/>
            <person name="Graham D.E."/>
            <person name="Makarova K.S."/>
            <person name="Wolf Y."/>
            <person name="Randau L."/>
            <person name="Hedlund B.P."/>
            <person name="Brochier-Armanet C."/>
            <person name="Kunin V."/>
            <person name="Anderson I."/>
            <person name="Lapidus A."/>
            <person name="Goltsman E."/>
            <person name="Barry K."/>
            <person name="Koonin E.V."/>
            <person name="Hugenholtz P."/>
            <person name="Kyrpides N."/>
            <person name="Wanner G."/>
            <person name="Richardson P."/>
            <person name="Keller M."/>
            <person name="Stetter K.O."/>
        </authorList>
    </citation>
    <scope>NUCLEOTIDE SEQUENCE [LARGE SCALE GENOMIC DNA]</scope>
    <source>
        <strain evidence="3">OPF8</strain>
    </source>
</reference>
<dbReference type="HOGENOM" id="CLU_1656852_0_0_2"/>
<proteinExistence type="predicted"/>
<dbReference type="AlphaFoldDB" id="B1L4F0"/>
<evidence type="ECO:0000256" key="1">
    <source>
        <dbReference type="SAM" id="Phobius"/>
    </source>
</evidence>
<gene>
    <name evidence="2" type="ordered locus">Kcr_0576</name>
</gene>
<dbReference type="InParanoid" id="B1L4F0"/>
<keyword evidence="1" id="KW-0472">Membrane</keyword>
<accession>B1L4F0</accession>
<keyword evidence="1" id="KW-1133">Transmembrane helix</keyword>
<evidence type="ECO:0000313" key="2">
    <source>
        <dbReference type="EMBL" id="ACB07329.1"/>
    </source>
</evidence>